<gene>
    <name evidence="2" type="ORF">EVG20_g7768</name>
</gene>
<organism evidence="2 3">
    <name type="scientific">Dentipellis fragilis</name>
    <dbReference type="NCBI Taxonomy" id="205917"/>
    <lineage>
        <taxon>Eukaryota</taxon>
        <taxon>Fungi</taxon>
        <taxon>Dikarya</taxon>
        <taxon>Basidiomycota</taxon>
        <taxon>Agaricomycotina</taxon>
        <taxon>Agaricomycetes</taxon>
        <taxon>Russulales</taxon>
        <taxon>Hericiaceae</taxon>
        <taxon>Dentipellis</taxon>
    </lineage>
</organism>
<sequence length="322" mass="34092">MDMWPSTLRHNAHARPDLAIQRFLAHDYNACCPWLQPYLSIAPPSHASSLASASALSDPRPDAVANALHARAAVVPRKSDSTARPPRTQGSTARLYMCFLAAGWPMRAIFVSLALGASDIPFCCPAVAICPVRSMPPSESQQHSRVIAAAAVVAVFAPLQCRCHSMTSNMPAAAYRRLAPPWARPGTNSSTPPFPPPSSSRPALSPVRTGKVVSSAHPRILGVCAAPLRRPLSISVSASAFARPITAASAVVASCSVRQSARRHGWSIRRHRARAGEPPTTNERSAELSGLLASSVQRCPTVSLSLSLSLLISISPSRSSSP</sequence>
<comment type="caution">
    <text evidence="2">The sequence shown here is derived from an EMBL/GenBank/DDBJ whole genome shotgun (WGS) entry which is preliminary data.</text>
</comment>
<accession>A0A4Y9YBV6</accession>
<keyword evidence="3" id="KW-1185">Reference proteome</keyword>
<evidence type="ECO:0000313" key="2">
    <source>
        <dbReference type="EMBL" id="TFY59500.1"/>
    </source>
</evidence>
<name>A0A4Y9YBV6_9AGAM</name>
<evidence type="ECO:0000256" key="1">
    <source>
        <dbReference type="SAM" id="MobiDB-lite"/>
    </source>
</evidence>
<evidence type="ECO:0000313" key="3">
    <source>
        <dbReference type="Proteomes" id="UP000298327"/>
    </source>
</evidence>
<feature type="region of interest" description="Disordered" evidence="1">
    <location>
        <begin position="184"/>
        <end position="206"/>
    </location>
</feature>
<dbReference type="EMBL" id="SEOQ01000616">
    <property type="protein sequence ID" value="TFY59500.1"/>
    <property type="molecule type" value="Genomic_DNA"/>
</dbReference>
<proteinExistence type="predicted"/>
<protein>
    <submittedName>
        <fullName evidence="2">Uncharacterized protein</fullName>
    </submittedName>
</protein>
<reference evidence="2 3" key="1">
    <citation type="submission" date="2019-02" db="EMBL/GenBank/DDBJ databases">
        <title>Genome sequencing of the rare red list fungi Dentipellis fragilis.</title>
        <authorList>
            <person name="Buettner E."/>
            <person name="Kellner H."/>
        </authorList>
    </citation>
    <scope>NUCLEOTIDE SEQUENCE [LARGE SCALE GENOMIC DNA]</scope>
    <source>
        <strain evidence="2 3">DSM 105465</strain>
    </source>
</reference>
<dbReference type="Proteomes" id="UP000298327">
    <property type="component" value="Unassembled WGS sequence"/>
</dbReference>
<dbReference type="AlphaFoldDB" id="A0A4Y9YBV6"/>